<keyword evidence="2" id="KW-1185">Reference proteome</keyword>
<sequence>MEDKSLKPFADREHIDQKSCPIKLCKYAFAIRATIQMWREWSTQWSDERNRLSVEPTEAILIFICNFKMACAHLYNYAKEENNINEKVKSTLKYDWAKKN</sequence>
<dbReference type="EMBL" id="BGPR01001991">
    <property type="protein sequence ID" value="GBM65722.1"/>
    <property type="molecule type" value="Genomic_DNA"/>
</dbReference>
<name>A0A4Y2HK50_ARAVE</name>
<evidence type="ECO:0000313" key="2">
    <source>
        <dbReference type="Proteomes" id="UP000499080"/>
    </source>
</evidence>
<organism evidence="1 2">
    <name type="scientific">Araneus ventricosus</name>
    <name type="common">Orbweaver spider</name>
    <name type="synonym">Epeira ventricosa</name>
    <dbReference type="NCBI Taxonomy" id="182803"/>
    <lineage>
        <taxon>Eukaryota</taxon>
        <taxon>Metazoa</taxon>
        <taxon>Ecdysozoa</taxon>
        <taxon>Arthropoda</taxon>
        <taxon>Chelicerata</taxon>
        <taxon>Arachnida</taxon>
        <taxon>Araneae</taxon>
        <taxon>Araneomorphae</taxon>
        <taxon>Entelegynae</taxon>
        <taxon>Araneoidea</taxon>
        <taxon>Araneidae</taxon>
        <taxon>Araneus</taxon>
    </lineage>
</organism>
<protein>
    <submittedName>
        <fullName evidence="1">Uncharacterized protein</fullName>
    </submittedName>
</protein>
<dbReference type="AlphaFoldDB" id="A0A4Y2HK50"/>
<proteinExistence type="predicted"/>
<accession>A0A4Y2HK50</accession>
<dbReference type="OrthoDB" id="8065135at2759"/>
<evidence type="ECO:0000313" key="1">
    <source>
        <dbReference type="EMBL" id="GBM65722.1"/>
    </source>
</evidence>
<dbReference type="Proteomes" id="UP000499080">
    <property type="component" value="Unassembled WGS sequence"/>
</dbReference>
<comment type="caution">
    <text evidence="1">The sequence shown here is derived from an EMBL/GenBank/DDBJ whole genome shotgun (WGS) entry which is preliminary data.</text>
</comment>
<gene>
    <name evidence="1" type="ORF">AVEN_103775_1</name>
</gene>
<reference evidence="1 2" key="1">
    <citation type="journal article" date="2019" name="Sci. Rep.">
        <title>Orb-weaving spider Araneus ventricosus genome elucidates the spidroin gene catalogue.</title>
        <authorList>
            <person name="Kono N."/>
            <person name="Nakamura H."/>
            <person name="Ohtoshi R."/>
            <person name="Moran D.A.P."/>
            <person name="Shinohara A."/>
            <person name="Yoshida Y."/>
            <person name="Fujiwara M."/>
            <person name="Mori M."/>
            <person name="Tomita M."/>
            <person name="Arakawa K."/>
        </authorList>
    </citation>
    <scope>NUCLEOTIDE SEQUENCE [LARGE SCALE GENOMIC DNA]</scope>
</reference>